<gene>
    <name evidence="1" type="ORF">Pla8534_09970</name>
</gene>
<evidence type="ECO:0000313" key="1">
    <source>
        <dbReference type="EMBL" id="QDU93218.1"/>
    </source>
</evidence>
<dbReference type="RefSeq" id="WP_145049829.1">
    <property type="nucleotide sequence ID" value="NZ_CP036433.1"/>
</dbReference>
<name>A0A518DN03_9BACT</name>
<reference evidence="1 2" key="1">
    <citation type="submission" date="2019-02" db="EMBL/GenBank/DDBJ databases">
        <title>Deep-cultivation of Planctomycetes and their phenomic and genomic characterization uncovers novel biology.</title>
        <authorList>
            <person name="Wiegand S."/>
            <person name="Jogler M."/>
            <person name="Boedeker C."/>
            <person name="Pinto D."/>
            <person name="Vollmers J."/>
            <person name="Rivas-Marin E."/>
            <person name="Kohn T."/>
            <person name="Peeters S.H."/>
            <person name="Heuer A."/>
            <person name="Rast P."/>
            <person name="Oberbeckmann S."/>
            <person name="Bunk B."/>
            <person name="Jeske O."/>
            <person name="Meyerdierks A."/>
            <person name="Storesund J.E."/>
            <person name="Kallscheuer N."/>
            <person name="Luecker S."/>
            <person name="Lage O.M."/>
            <person name="Pohl T."/>
            <person name="Merkel B.J."/>
            <person name="Hornburger P."/>
            <person name="Mueller R.-W."/>
            <person name="Bruemmer F."/>
            <person name="Labrenz M."/>
            <person name="Spormann A.M."/>
            <person name="Op den Camp H."/>
            <person name="Overmann J."/>
            <person name="Amann R."/>
            <person name="Jetten M.S.M."/>
            <person name="Mascher T."/>
            <person name="Medema M.H."/>
            <person name="Devos D.P."/>
            <person name="Kaster A.-K."/>
            <person name="Ovreas L."/>
            <person name="Rohde M."/>
            <person name="Galperin M.Y."/>
            <person name="Jogler C."/>
        </authorList>
    </citation>
    <scope>NUCLEOTIDE SEQUENCE [LARGE SCALE GENOMIC DNA]</scope>
    <source>
        <strain evidence="1 2">Pla85_3_4</strain>
    </source>
</reference>
<evidence type="ECO:0000313" key="2">
    <source>
        <dbReference type="Proteomes" id="UP000317648"/>
    </source>
</evidence>
<dbReference type="AlphaFoldDB" id="A0A518DN03"/>
<dbReference type="EMBL" id="CP036433">
    <property type="protein sequence ID" value="QDU93218.1"/>
    <property type="molecule type" value="Genomic_DNA"/>
</dbReference>
<evidence type="ECO:0008006" key="3">
    <source>
        <dbReference type="Google" id="ProtNLM"/>
    </source>
</evidence>
<proteinExistence type="predicted"/>
<dbReference type="KEGG" id="lcre:Pla8534_09970"/>
<protein>
    <recommendedName>
        <fullName evidence="3">Response regulatory domain-containing protein</fullName>
    </recommendedName>
</protein>
<dbReference type="Proteomes" id="UP000317648">
    <property type="component" value="Chromosome"/>
</dbReference>
<sequence>MKHLSPLVVCERTGAWAVALRAALGDAACLVYETRNFDDCRAALEAAPQGMAAIEAAAVDLEEMLSTVIELSRHGAPVVVLAARQFLPHETLFREAGAVQVVYSRRQAPLAARLFLRRAALAIPPSRPLPVEIWEHLPWPDARRPDAKGRDAD</sequence>
<organism evidence="1 2">
    <name type="scientific">Lignipirellula cremea</name>
    <dbReference type="NCBI Taxonomy" id="2528010"/>
    <lineage>
        <taxon>Bacteria</taxon>
        <taxon>Pseudomonadati</taxon>
        <taxon>Planctomycetota</taxon>
        <taxon>Planctomycetia</taxon>
        <taxon>Pirellulales</taxon>
        <taxon>Pirellulaceae</taxon>
        <taxon>Lignipirellula</taxon>
    </lineage>
</organism>
<keyword evidence="2" id="KW-1185">Reference proteome</keyword>
<accession>A0A518DN03</accession>